<dbReference type="InterPro" id="IPR050083">
    <property type="entry name" value="HtpX_protease"/>
</dbReference>
<dbReference type="AlphaFoldDB" id="A0A1V0N248"/>
<dbReference type="Pfam" id="PF01435">
    <property type="entry name" value="Peptidase_M48"/>
    <property type="match status" value="1"/>
</dbReference>
<keyword evidence="9 11" id="KW-0472">Membrane</keyword>
<reference evidence="14 16" key="2">
    <citation type="submission" date="2020-05" db="EMBL/GenBank/DDBJ databases">
        <authorList>
            <person name="Zhang R."/>
        </authorList>
    </citation>
    <scope>NUCLEOTIDE SEQUENCE [LARGE SCALE GENOMIC DNA]</scope>
    <source>
        <strain evidence="14 16">DSM 28986</strain>
    </source>
</reference>
<comment type="similarity">
    <text evidence="10">Belongs to the peptidase M48 family.</text>
</comment>
<accession>A0A1V0N248</accession>
<dbReference type="PANTHER" id="PTHR43221">
    <property type="entry name" value="PROTEASE HTPX"/>
    <property type="match status" value="1"/>
</dbReference>
<reference evidence="13 15" key="1">
    <citation type="submission" date="2011-10" db="EMBL/GenBank/DDBJ databases">
        <title>Metabolic and evolutionary patterns in the extreme acidophile Ferroplasma acidiphilum.</title>
        <authorList>
            <person name="Golyshina O.V."/>
            <person name="Kozyavkin S.A."/>
            <person name="Tatusov R.L."/>
            <person name="Slesarev A.I."/>
            <person name="Golyshin P.N."/>
        </authorList>
    </citation>
    <scope>NUCLEOTIDE SEQUENCE [LARGE SCALE GENOMIC DNA]</scope>
    <source>
        <strain evidence="13">Berkeley</strain>
        <strain evidence="15">Y</strain>
    </source>
</reference>
<evidence type="ECO:0000313" key="15">
    <source>
        <dbReference type="Proteomes" id="UP000192050"/>
    </source>
</evidence>
<dbReference type="EMBL" id="JABGBP010000305">
    <property type="protein sequence ID" value="NOL60808.1"/>
    <property type="molecule type" value="Genomic_DNA"/>
</dbReference>
<keyword evidence="2 10" id="KW-0645">Protease</keyword>
<keyword evidence="1" id="KW-1003">Cell membrane</keyword>
<dbReference type="GO" id="GO:0004222">
    <property type="term" value="F:metalloendopeptidase activity"/>
    <property type="evidence" value="ECO:0007669"/>
    <property type="project" value="InterPro"/>
</dbReference>
<gene>
    <name evidence="13" type="ORF">FAD_0242</name>
    <name evidence="14" type="ORF">HLB00_08200</name>
</gene>
<evidence type="ECO:0000256" key="3">
    <source>
        <dbReference type="ARBA" id="ARBA00022692"/>
    </source>
</evidence>
<evidence type="ECO:0000256" key="10">
    <source>
        <dbReference type="RuleBase" id="RU003983"/>
    </source>
</evidence>
<name>A0A1V0N248_9ARCH</name>
<feature type="transmembrane region" description="Helical" evidence="11">
    <location>
        <begin position="12"/>
        <end position="31"/>
    </location>
</feature>
<keyword evidence="8 10" id="KW-0482">Metalloprotease</keyword>
<proteinExistence type="inferred from homology"/>
<dbReference type="Proteomes" id="UP000192050">
    <property type="component" value="Chromosome"/>
</dbReference>
<evidence type="ECO:0000256" key="1">
    <source>
        <dbReference type="ARBA" id="ARBA00022475"/>
    </source>
</evidence>
<evidence type="ECO:0000313" key="16">
    <source>
        <dbReference type="Proteomes" id="UP000546917"/>
    </source>
</evidence>
<evidence type="ECO:0000256" key="8">
    <source>
        <dbReference type="ARBA" id="ARBA00023049"/>
    </source>
</evidence>
<protein>
    <submittedName>
        <fullName evidence="14">M48 family metalloprotease</fullName>
    </submittedName>
    <submittedName>
        <fullName evidence="13">Putative CaaX prenyl protease 1</fullName>
    </submittedName>
</protein>
<dbReference type="InterPro" id="IPR023298">
    <property type="entry name" value="ATPase_P-typ_TM_dom_sf"/>
</dbReference>
<evidence type="ECO:0000256" key="7">
    <source>
        <dbReference type="ARBA" id="ARBA00022989"/>
    </source>
</evidence>
<dbReference type="KEGG" id="fai:FAD_0242"/>
<dbReference type="EMBL" id="CP015363">
    <property type="protein sequence ID" value="ARD84166.1"/>
    <property type="molecule type" value="Genomic_DNA"/>
</dbReference>
<dbReference type="STRING" id="74969.FAD_0242"/>
<evidence type="ECO:0000256" key="2">
    <source>
        <dbReference type="ARBA" id="ARBA00022670"/>
    </source>
</evidence>
<dbReference type="Gene3D" id="3.30.2010.10">
    <property type="entry name" value="Metalloproteases ('zincins'), catalytic domain"/>
    <property type="match status" value="1"/>
</dbReference>
<evidence type="ECO:0000313" key="13">
    <source>
        <dbReference type="EMBL" id="ARD84166.1"/>
    </source>
</evidence>
<evidence type="ECO:0000256" key="9">
    <source>
        <dbReference type="ARBA" id="ARBA00023136"/>
    </source>
</evidence>
<dbReference type="InterPro" id="IPR001915">
    <property type="entry name" value="Peptidase_M48"/>
</dbReference>
<keyword evidence="4" id="KW-0479">Metal-binding</keyword>
<dbReference type="GO" id="GO:0046872">
    <property type="term" value="F:metal ion binding"/>
    <property type="evidence" value="ECO:0007669"/>
    <property type="project" value="UniProtKB-KW"/>
</dbReference>
<evidence type="ECO:0000256" key="11">
    <source>
        <dbReference type="SAM" id="Phobius"/>
    </source>
</evidence>
<comment type="cofactor">
    <cofactor evidence="10">
        <name>Zn(2+)</name>
        <dbReference type="ChEBI" id="CHEBI:29105"/>
    </cofactor>
    <text evidence="10">Binds 1 zinc ion per subunit.</text>
</comment>
<feature type="transmembrane region" description="Helical" evidence="11">
    <location>
        <begin position="37"/>
        <end position="58"/>
    </location>
</feature>
<dbReference type="SUPFAM" id="SSF81665">
    <property type="entry name" value="Calcium ATPase, transmembrane domain M"/>
    <property type="match status" value="1"/>
</dbReference>
<feature type="transmembrane region" description="Helical" evidence="11">
    <location>
        <begin position="244"/>
        <end position="263"/>
    </location>
</feature>
<dbReference type="PANTHER" id="PTHR43221:SF2">
    <property type="entry name" value="PROTEASE HTPX HOMOLOG"/>
    <property type="match status" value="1"/>
</dbReference>
<keyword evidence="7 11" id="KW-1133">Transmembrane helix</keyword>
<evidence type="ECO:0000313" key="14">
    <source>
        <dbReference type="EMBL" id="NOL60808.1"/>
    </source>
</evidence>
<sequence>MTPADKKQILQKSAILSNLSLIIIFFVYIILSEIPFTVYTILVMVSIIIINSLLFMHFKDAMRDQESDENIFQYITDDLSWRYVTYLSIFFLAMLIAQGYIKIVDTYSYLVILNAFIIFIWSISANNPMVNILVRKSEKLQDIYLNNEAADLSTQMGIKEPEIYVINTNGRIANAFEINKRESYVFITSYLMSILNHDEIVGVLAHELSHIKLGHNRKTTMVNFVVFIIMLNLISLAITSTNALLFYLTPVFIIILFLFIFLVSPAIKRHNETEADLNAVKYVNKDYLINGLRRIAETDKIPENVMRSLSLDHPSTEKRIKLIENSKS</sequence>
<dbReference type="Proteomes" id="UP000546917">
    <property type="component" value="Unassembled WGS sequence"/>
</dbReference>
<feature type="domain" description="Peptidase M48" evidence="12">
    <location>
        <begin position="142"/>
        <end position="325"/>
    </location>
</feature>
<feature type="transmembrane region" description="Helical" evidence="11">
    <location>
        <begin position="79"/>
        <end position="101"/>
    </location>
</feature>
<evidence type="ECO:0000259" key="12">
    <source>
        <dbReference type="Pfam" id="PF01435"/>
    </source>
</evidence>
<evidence type="ECO:0000256" key="5">
    <source>
        <dbReference type="ARBA" id="ARBA00022801"/>
    </source>
</evidence>
<dbReference type="CDD" id="cd07329">
    <property type="entry name" value="M56_like"/>
    <property type="match status" value="1"/>
</dbReference>
<organism evidence="13 15">
    <name type="scientific">Ferroplasma acidiphilum</name>
    <dbReference type="NCBI Taxonomy" id="74969"/>
    <lineage>
        <taxon>Archaea</taxon>
        <taxon>Methanobacteriati</taxon>
        <taxon>Thermoplasmatota</taxon>
        <taxon>Thermoplasmata</taxon>
        <taxon>Thermoplasmatales</taxon>
        <taxon>Ferroplasmaceae</taxon>
        <taxon>Ferroplasma</taxon>
    </lineage>
</organism>
<keyword evidence="15" id="KW-1185">Reference proteome</keyword>
<dbReference type="GO" id="GO:0006508">
    <property type="term" value="P:proteolysis"/>
    <property type="evidence" value="ECO:0007669"/>
    <property type="project" value="UniProtKB-KW"/>
</dbReference>
<evidence type="ECO:0000256" key="6">
    <source>
        <dbReference type="ARBA" id="ARBA00022833"/>
    </source>
</evidence>
<feature type="transmembrane region" description="Helical" evidence="11">
    <location>
        <begin position="107"/>
        <end position="126"/>
    </location>
</feature>
<dbReference type="RefSeq" id="WP_009887259.1">
    <property type="nucleotide sequence ID" value="NZ_CP015363.1"/>
</dbReference>
<dbReference type="OrthoDB" id="28389at2157"/>
<keyword evidence="5 10" id="KW-0378">Hydrolase</keyword>
<feature type="transmembrane region" description="Helical" evidence="11">
    <location>
        <begin position="220"/>
        <end position="238"/>
    </location>
</feature>
<keyword evidence="6 10" id="KW-0862">Zinc</keyword>
<keyword evidence="3 11" id="KW-0812">Transmembrane</keyword>
<dbReference type="GeneID" id="16025405"/>
<evidence type="ECO:0000256" key="4">
    <source>
        <dbReference type="ARBA" id="ARBA00022723"/>
    </source>
</evidence>